<keyword evidence="17" id="KW-1185">Reference proteome</keyword>
<protein>
    <submittedName>
        <fullName evidence="16">Cytochrome P450</fullName>
    </submittedName>
</protein>
<comment type="pathway">
    <text evidence="3">Secondary metabolite biosynthesis.</text>
</comment>
<keyword evidence="11 14" id="KW-0503">Monooxygenase</keyword>
<dbReference type="InterPro" id="IPR001128">
    <property type="entry name" value="Cyt_P450"/>
</dbReference>
<reference evidence="16 17" key="1">
    <citation type="submission" date="2021-08" db="EMBL/GenBank/DDBJ databases">
        <title>Draft Genome Sequence of Phanerochaete sordida strain YK-624.</title>
        <authorList>
            <person name="Mori T."/>
            <person name="Dohra H."/>
            <person name="Suzuki T."/>
            <person name="Kawagishi H."/>
            <person name="Hirai H."/>
        </authorList>
    </citation>
    <scope>NUCLEOTIDE SEQUENCE [LARGE SCALE GENOMIC DNA]</scope>
    <source>
        <strain evidence="16 17">YK-624</strain>
    </source>
</reference>
<dbReference type="InterPro" id="IPR017972">
    <property type="entry name" value="Cyt_P450_CS"/>
</dbReference>
<dbReference type="InterPro" id="IPR050364">
    <property type="entry name" value="Cytochrome_P450_fung"/>
</dbReference>
<keyword evidence="9 14" id="KW-0560">Oxidoreductase</keyword>
<dbReference type="PANTHER" id="PTHR46300:SF7">
    <property type="entry name" value="P450, PUTATIVE (EUROFUNG)-RELATED"/>
    <property type="match status" value="1"/>
</dbReference>
<dbReference type="Proteomes" id="UP000703269">
    <property type="component" value="Unassembled WGS sequence"/>
</dbReference>
<dbReference type="CDD" id="cd11065">
    <property type="entry name" value="CYP64-like"/>
    <property type="match status" value="1"/>
</dbReference>
<dbReference type="PRINTS" id="PR00463">
    <property type="entry name" value="EP450I"/>
</dbReference>
<dbReference type="GO" id="GO:0020037">
    <property type="term" value="F:heme binding"/>
    <property type="evidence" value="ECO:0007669"/>
    <property type="project" value="InterPro"/>
</dbReference>
<feature type="binding site" description="axial binding residue" evidence="13">
    <location>
        <position position="444"/>
    </location>
    <ligand>
        <name>heme</name>
        <dbReference type="ChEBI" id="CHEBI:30413"/>
    </ligand>
    <ligandPart>
        <name>Fe</name>
        <dbReference type="ChEBI" id="CHEBI:18248"/>
    </ligandPart>
</feature>
<dbReference type="InterPro" id="IPR036396">
    <property type="entry name" value="Cyt_P450_sf"/>
</dbReference>
<dbReference type="Pfam" id="PF00067">
    <property type="entry name" value="p450"/>
    <property type="match status" value="1"/>
</dbReference>
<evidence type="ECO:0000256" key="3">
    <source>
        <dbReference type="ARBA" id="ARBA00005179"/>
    </source>
</evidence>
<dbReference type="GO" id="GO:0005506">
    <property type="term" value="F:iron ion binding"/>
    <property type="evidence" value="ECO:0007669"/>
    <property type="project" value="InterPro"/>
</dbReference>
<evidence type="ECO:0000256" key="7">
    <source>
        <dbReference type="ARBA" id="ARBA00022723"/>
    </source>
</evidence>
<keyword evidence="5 13" id="KW-0349">Heme</keyword>
<sequence length="518" mass="58936">MQMGVESPLIFLTLFSVGSIVVVTLVSWRKTRNKWALLPPGPRGLPFIGNLLQIPRTNTPRAFAAMSCQYGPIYYLRAINRHFILINDLDMARTLFEKRGATYSHRPRFPMVQEVIKRDTMLFMNYGPAYRNSRRLVSTFLNARIAEKYWPAQELESVRFVLAVRKAPHDLLELTRWTATALIIRLVYGVEVSDKDDALVHLAADFGRLTGEATTPGRWLVDAFPILRHVPAWLPGAGFKRWAMRAKARMDAFACVPYEMAKDKIAKGEITPCWTAEKLLETTEQLTEQREKEIQHTATSMYSGGSDTTYAMVETFILLMLHYPAVQKKAQAEIDRVTGGAWVPSMRDRDQFPYLACVIKELFRFSPVVPLVPHSLHQDDIFEGYLIPKDAWVMVNMWGLMHDEKRYPDPDTFVPERFETDSAAGRVPQDDPLEIVFGFGRRSCPGYLLGLSSVYLNVVHLLFAFEIVPAKDEAGTDIIPPIAFKDGHVAHPKPFQCNVRERSAARMTLLEHALHSLQ</sequence>
<dbReference type="AlphaFoldDB" id="A0A9P3G8B8"/>
<evidence type="ECO:0000256" key="12">
    <source>
        <dbReference type="ARBA" id="ARBA00023136"/>
    </source>
</evidence>
<evidence type="ECO:0000256" key="13">
    <source>
        <dbReference type="PIRSR" id="PIRSR602401-1"/>
    </source>
</evidence>
<comment type="cofactor">
    <cofactor evidence="1 13">
        <name>heme</name>
        <dbReference type="ChEBI" id="CHEBI:30413"/>
    </cofactor>
</comment>
<dbReference type="Gene3D" id="1.10.630.10">
    <property type="entry name" value="Cytochrome P450"/>
    <property type="match status" value="1"/>
</dbReference>
<comment type="similarity">
    <text evidence="4 14">Belongs to the cytochrome P450 family.</text>
</comment>
<evidence type="ECO:0000256" key="14">
    <source>
        <dbReference type="RuleBase" id="RU000461"/>
    </source>
</evidence>
<dbReference type="GO" id="GO:0016705">
    <property type="term" value="F:oxidoreductase activity, acting on paired donors, with incorporation or reduction of molecular oxygen"/>
    <property type="evidence" value="ECO:0007669"/>
    <property type="project" value="InterPro"/>
</dbReference>
<dbReference type="GO" id="GO:0004497">
    <property type="term" value="F:monooxygenase activity"/>
    <property type="evidence" value="ECO:0007669"/>
    <property type="project" value="UniProtKB-KW"/>
</dbReference>
<evidence type="ECO:0000256" key="4">
    <source>
        <dbReference type="ARBA" id="ARBA00010617"/>
    </source>
</evidence>
<evidence type="ECO:0000256" key="2">
    <source>
        <dbReference type="ARBA" id="ARBA00004167"/>
    </source>
</evidence>
<dbReference type="PROSITE" id="PS00086">
    <property type="entry name" value="CYTOCHROME_P450"/>
    <property type="match status" value="1"/>
</dbReference>
<evidence type="ECO:0000256" key="9">
    <source>
        <dbReference type="ARBA" id="ARBA00023002"/>
    </source>
</evidence>
<keyword evidence="6 15" id="KW-0812">Transmembrane</keyword>
<evidence type="ECO:0000256" key="10">
    <source>
        <dbReference type="ARBA" id="ARBA00023004"/>
    </source>
</evidence>
<gene>
    <name evidence="16" type="ORF">PsYK624_073670</name>
</gene>
<dbReference type="EMBL" id="BPQB01000020">
    <property type="protein sequence ID" value="GJE91218.1"/>
    <property type="molecule type" value="Genomic_DNA"/>
</dbReference>
<evidence type="ECO:0000313" key="16">
    <source>
        <dbReference type="EMBL" id="GJE91218.1"/>
    </source>
</evidence>
<dbReference type="GO" id="GO:0016020">
    <property type="term" value="C:membrane"/>
    <property type="evidence" value="ECO:0007669"/>
    <property type="project" value="UniProtKB-SubCell"/>
</dbReference>
<accession>A0A9P3G8B8</accession>
<evidence type="ECO:0000256" key="8">
    <source>
        <dbReference type="ARBA" id="ARBA00022989"/>
    </source>
</evidence>
<comment type="caution">
    <text evidence="16">The sequence shown here is derived from an EMBL/GenBank/DDBJ whole genome shotgun (WGS) entry which is preliminary data.</text>
</comment>
<organism evidence="16 17">
    <name type="scientific">Phanerochaete sordida</name>
    <dbReference type="NCBI Taxonomy" id="48140"/>
    <lineage>
        <taxon>Eukaryota</taxon>
        <taxon>Fungi</taxon>
        <taxon>Dikarya</taxon>
        <taxon>Basidiomycota</taxon>
        <taxon>Agaricomycotina</taxon>
        <taxon>Agaricomycetes</taxon>
        <taxon>Polyporales</taxon>
        <taxon>Phanerochaetaceae</taxon>
        <taxon>Phanerochaete</taxon>
    </lineage>
</organism>
<keyword evidence="12 15" id="KW-0472">Membrane</keyword>
<evidence type="ECO:0000256" key="11">
    <source>
        <dbReference type="ARBA" id="ARBA00023033"/>
    </source>
</evidence>
<dbReference type="InterPro" id="IPR002401">
    <property type="entry name" value="Cyt_P450_E_grp-I"/>
</dbReference>
<keyword evidence="10 13" id="KW-0408">Iron</keyword>
<dbReference type="OrthoDB" id="2789670at2759"/>
<comment type="subcellular location">
    <subcellularLocation>
        <location evidence="2">Membrane</location>
        <topology evidence="2">Single-pass membrane protein</topology>
    </subcellularLocation>
</comment>
<dbReference type="SUPFAM" id="SSF48264">
    <property type="entry name" value="Cytochrome P450"/>
    <property type="match status" value="1"/>
</dbReference>
<keyword evidence="7 13" id="KW-0479">Metal-binding</keyword>
<dbReference type="PANTHER" id="PTHR46300">
    <property type="entry name" value="P450, PUTATIVE (EUROFUNG)-RELATED-RELATED"/>
    <property type="match status" value="1"/>
</dbReference>
<evidence type="ECO:0000313" key="17">
    <source>
        <dbReference type="Proteomes" id="UP000703269"/>
    </source>
</evidence>
<evidence type="ECO:0000256" key="15">
    <source>
        <dbReference type="SAM" id="Phobius"/>
    </source>
</evidence>
<name>A0A9P3G8B8_9APHY</name>
<proteinExistence type="inferred from homology"/>
<evidence type="ECO:0000256" key="6">
    <source>
        <dbReference type="ARBA" id="ARBA00022692"/>
    </source>
</evidence>
<feature type="transmembrane region" description="Helical" evidence="15">
    <location>
        <begin position="9"/>
        <end position="28"/>
    </location>
</feature>
<keyword evidence="8 15" id="KW-1133">Transmembrane helix</keyword>
<evidence type="ECO:0000256" key="5">
    <source>
        <dbReference type="ARBA" id="ARBA00022617"/>
    </source>
</evidence>
<evidence type="ECO:0000256" key="1">
    <source>
        <dbReference type="ARBA" id="ARBA00001971"/>
    </source>
</evidence>